<dbReference type="GO" id="GO:0006355">
    <property type="term" value="P:regulation of DNA-templated transcription"/>
    <property type="evidence" value="ECO:0007669"/>
    <property type="project" value="InterPro"/>
</dbReference>
<dbReference type="SMART" id="SM00421">
    <property type="entry name" value="HTH_LUXR"/>
    <property type="match status" value="1"/>
</dbReference>
<dbReference type="RefSeq" id="WP_212516875.1">
    <property type="nucleotide sequence ID" value="NZ_JAGSOH010000008.1"/>
</dbReference>
<keyword evidence="3" id="KW-1185">Reference proteome</keyword>
<dbReference type="AlphaFoldDB" id="A0A941E884"/>
<dbReference type="Proteomes" id="UP000676325">
    <property type="component" value="Unassembled WGS sequence"/>
</dbReference>
<dbReference type="SUPFAM" id="SSF56024">
    <property type="entry name" value="Phospholipase D/nuclease"/>
    <property type="match status" value="1"/>
</dbReference>
<dbReference type="PANTHER" id="PTHR34293">
    <property type="entry name" value="HTH-TYPE TRANSCRIPTIONAL REGULATOR TRMBL2"/>
    <property type="match status" value="1"/>
</dbReference>
<organism evidence="2 3">
    <name type="scientific">Actinospica acidithermotolerans</name>
    <dbReference type="NCBI Taxonomy" id="2828514"/>
    <lineage>
        <taxon>Bacteria</taxon>
        <taxon>Bacillati</taxon>
        <taxon>Actinomycetota</taxon>
        <taxon>Actinomycetes</taxon>
        <taxon>Catenulisporales</taxon>
        <taxon>Actinospicaceae</taxon>
        <taxon>Actinospica</taxon>
    </lineage>
</organism>
<dbReference type="SUPFAM" id="SSF46785">
    <property type="entry name" value="Winged helix' DNA-binding domain"/>
    <property type="match status" value="1"/>
</dbReference>
<protein>
    <submittedName>
        <fullName evidence="2">LuxR family transcriptional regulator</fullName>
    </submittedName>
</protein>
<dbReference type="InterPro" id="IPR016032">
    <property type="entry name" value="Sig_transdc_resp-reg_C-effctor"/>
</dbReference>
<dbReference type="InterPro" id="IPR051797">
    <property type="entry name" value="TrmB-like"/>
</dbReference>
<comment type="caution">
    <text evidence="2">The sequence shown here is derived from an EMBL/GenBank/DDBJ whole genome shotgun (WGS) entry which is preliminary data.</text>
</comment>
<gene>
    <name evidence="2" type="ORF">KDK95_05340</name>
</gene>
<dbReference type="Pfam" id="PF00196">
    <property type="entry name" value="GerE"/>
    <property type="match status" value="1"/>
</dbReference>
<evidence type="ECO:0000313" key="2">
    <source>
        <dbReference type="EMBL" id="MBR7825723.1"/>
    </source>
</evidence>
<dbReference type="EMBL" id="JAGSOH010000008">
    <property type="protein sequence ID" value="MBR7825723.1"/>
    <property type="molecule type" value="Genomic_DNA"/>
</dbReference>
<accession>A0A941E884</accession>
<dbReference type="GO" id="GO:0003677">
    <property type="term" value="F:DNA binding"/>
    <property type="evidence" value="ECO:0007669"/>
    <property type="project" value="InterPro"/>
</dbReference>
<proteinExistence type="predicted"/>
<evidence type="ECO:0000259" key="1">
    <source>
        <dbReference type="PROSITE" id="PS50043"/>
    </source>
</evidence>
<dbReference type="PANTHER" id="PTHR34293:SF1">
    <property type="entry name" value="HTH-TYPE TRANSCRIPTIONAL REGULATOR TRMBL2"/>
    <property type="match status" value="1"/>
</dbReference>
<reference evidence="2" key="1">
    <citation type="submission" date="2021-04" db="EMBL/GenBank/DDBJ databases">
        <title>Genome based classification of Actinospica acidithermotolerans sp. nov., an actinobacterium isolated from an Indonesian hot spring.</title>
        <authorList>
            <person name="Kusuma A.B."/>
            <person name="Putra K.E."/>
            <person name="Nafisah S."/>
            <person name="Loh J."/>
            <person name="Nouioui I."/>
            <person name="Goodfellow M."/>
        </authorList>
    </citation>
    <scope>NUCLEOTIDE SEQUENCE</scope>
    <source>
        <strain evidence="2">MGRD01-02</strain>
    </source>
</reference>
<dbReference type="CDD" id="cd06170">
    <property type="entry name" value="LuxR_C_like"/>
    <property type="match status" value="1"/>
</dbReference>
<dbReference type="InterPro" id="IPR036388">
    <property type="entry name" value="WH-like_DNA-bd_sf"/>
</dbReference>
<sequence length="327" mass="35687">MLDALGLDETAEDVYRTLLAERTYGVDELCRALGLDEDRVRQALDQMFELALVRRSSERADGWRAVDPQVGLQRLLNRHNAELEQRRARIIASQAKIAELIADRAAAQGSGSSVEHVLGVDAVIARIEQHAENAGSEVLGITPGAARAAADLEAARRNNARVLERGVTIREIVQDACRYDLATAAHAQWLTEAGSEVRTAPTLPHRLLIIDRRIAFVPLDTRATVKGALQVTDPGLVHTLAAFFESVWNTAVPFGSGPVHDRHGLNPREREVLRLLASGLTDEAAAARLAVSDRTIRRIMNELCERLNAGSRFEAGIKAAQAGWLDA</sequence>
<name>A0A941E884_9ACTN</name>
<dbReference type="PRINTS" id="PR00038">
    <property type="entry name" value="HTHLUXR"/>
</dbReference>
<dbReference type="SUPFAM" id="SSF46894">
    <property type="entry name" value="C-terminal effector domain of the bipartite response regulators"/>
    <property type="match status" value="1"/>
</dbReference>
<dbReference type="Gene3D" id="1.10.10.10">
    <property type="entry name" value="Winged helix-like DNA-binding domain superfamily/Winged helix DNA-binding domain"/>
    <property type="match status" value="2"/>
</dbReference>
<feature type="domain" description="HTH luxR-type" evidence="1">
    <location>
        <begin position="258"/>
        <end position="323"/>
    </location>
</feature>
<dbReference type="InterPro" id="IPR000792">
    <property type="entry name" value="Tscrpt_reg_LuxR_C"/>
</dbReference>
<dbReference type="PROSITE" id="PS50043">
    <property type="entry name" value="HTH_LUXR_2"/>
    <property type="match status" value="1"/>
</dbReference>
<evidence type="ECO:0000313" key="3">
    <source>
        <dbReference type="Proteomes" id="UP000676325"/>
    </source>
</evidence>
<dbReference type="InterPro" id="IPR036390">
    <property type="entry name" value="WH_DNA-bd_sf"/>
</dbReference>